<gene>
    <name evidence="1" type="ORF">SAMN05443244_3948</name>
</gene>
<organism evidence="1 2">
    <name type="scientific">Terriglobus roseus</name>
    <dbReference type="NCBI Taxonomy" id="392734"/>
    <lineage>
        <taxon>Bacteria</taxon>
        <taxon>Pseudomonadati</taxon>
        <taxon>Acidobacteriota</taxon>
        <taxon>Terriglobia</taxon>
        <taxon>Terriglobales</taxon>
        <taxon>Acidobacteriaceae</taxon>
        <taxon>Terriglobus</taxon>
    </lineage>
</organism>
<protein>
    <submittedName>
        <fullName evidence="1">Uncharacterized protein</fullName>
    </submittedName>
</protein>
<sequence>MSYASRFGVSQQETRTGRYGSKAGAFDGLFSPVHSMPRSCATR</sequence>
<evidence type="ECO:0000313" key="1">
    <source>
        <dbReference type="EMBL" id="SEC63400.1"/>
    </source>
</evidence>
<dbReference type="EMBL" id="FNSD01000001">
    <property type="protein sequence ID" value="SEC63400.1"/>
    <property type="molecule type" value="Genomic_DNA"/>
</dbReference>
<proteinExistence type="predicted"/>
<dbReference type="AlphaFoldDB" id="A0A1H4U471"/>
<name>A0A1H4U471_9BACT</name>
<evidence type="ECO:0000313" key="2">
    <source>
        <dbReference type="Proteomes" id="UP000182409"/>
    </source>
</evidence>
<dbReference type="Proteomes" id="UP000182409">
    <property type="component" value="Unassembled WGS sequence"/>
</dbReference>
<reference evidence="1 2" key="1">
    <citation type="submission" date="2016-10" db="EMBL/GenBank/DDBJ databases">
        <authorList>
            <person name="de Groot N.N."/>
        </authorList>
    </citation>
    <scope>NUCLEOTIDE SEQUENCE [LARGE SCALE GENOMIC DNA]</scope>
    <source>
        <strain evidence="1 2">AB35.6</strain>
    </source>
</reference>
<accession>A0A1H4U471</accession>